<name>A0AAW8J8D5_9GAMM</name>
<sequence>MSKSTSQASGLLGTAVSLAKKVTQSGLEVLHHFSPTVTPLDHMYDQTSVIEGQAQQSYSFDKKHYDLPQHMIREHLPRLSSQLLGRHYTRMSKVGQMISPELNQKAADYFFDYLNEWVSRQSSVAQLLDEVGAKNLNELRTDPERSHRISQALGNQNKIIAVCLGALTGATGVVGAAVDVPSSLVLALKSIYQTGRAYGFDLNAEDYIAVEYIFKHIDMGSVAEKQALLAALRAFSELLSSHDLSHLQSLVGSSNDLAPLKAWLGSAKVPTWLHEHDSTTQWSALAVLAKFTPIVGMGVGALYSCHLVTDATVKAEQIFSQARYFLNLHPDTELDPLSAYFAQQEQIQSENMRQNNAIETEQLSGKMIVDSSSTITAITPLAEQNSEAANAVEAAKQSKSDQVTVISSGIEVEGESEFKGQETSASTPVQAVESETAQHDVTEKKLQK</sequence>
<dbReference type="Proteomes" id="UP001243844">
    <property type="component" value="Unassembled WGS sequence"/>
</dbReference>
<evidence type="ECO:0000256" key="1">
    <source>
        <dbReference type="SAM" id="MobiDB-lite"/>
    </source>
</evidence>
<protein>
    <submittedName>
        <fullName evidence="2">EcsC family protein</fullName>
    </submittedName>
</protein>
<dbReference type="EMBL" id="JAVIDL010000024">
    <property type="protein sequence ID" value="MDQ8936421.1"/>
    <property type="molecule type" value="Genomic_DNA"/>
</dbReference>
<evidence type="ECO:0000313" key="2">
    <source>
        <dbReference type="EMBL" id="MDQ8936421.1"/>
    </source>
</evidence>
<proteinExistence type="predicted"/>
<dbReference type="PANTHER" id="PTHR41260">
    <property type="entry name" value="PROTEIN ECSC"/>
    <property type="match status" value="1"/>
</dbReference>
<dbReference type="AlphaFoldDB" id="A0AAW8J8D5"/>
<accession>A0AAW8J8D5</accession>
<feature type="compositionally biased region" description="Basic and acidic residues" evidence="1">
    <location>
        <begin position="436"/>
        <end position="448"/>
    </location>
</feature>
<dbReference type="InterPro" id="IPR024787">
    <property type="entry name" value="EcsC"/>
</dbReference>
<gene>
    <name evidence="2" type="ORF">RFH47_11910</name>
</gene>
<reference evidence="2" key="1">
    <citation type="submission" date="2023-08" db="EMBL/GenBank/DDBJ databases">
        <title>Emergence of clinically-relevant ST2 carbapenem-resistant Acinetobacter baumannii strains in hospital sewages in Zhejiang, East of China.</title>
        <authorList>
            <person name="Kaichao C."/>
            <person name="Zhang R."/>
        </authorList>
    </citation>
    <scope>NUCLEOTIDE SEQUENCE</scope>
    <source>
        <strain evidence="2">M-RB-37</strain>
    </source>
</reference>
<feature type="region of interest" description="Disordered" evidence="1">
    <location>
        <begin position="413"/>
        <end position="448"/>
    </location>
</feature>
<dbReference type="RefSeq" id="WP_308981746.1">
    <property type="nucleotide sequence ID" value="NZ_JAVIDL010000024.1"/>
</dbReference>
<organism evidence="2 3">
    <name type="scientific">Acinetobacter rudis</name>
    <dbReference type="NCBI Taxonomy" id="632955"/>
    <lineage>
        <taxon>Bacteria</taxon>
        <taxon>Pseudomonadati</taxon>
        <taxon>Pseudomonadota</taxon>
        <taxon>Gammaproteobacteria</taxon>
        <taxon>Moraxellales</taxon>
        <taxon>Moraxellaceae</taxon>
        <taxon>Acinetobacter</taxon>
    </lineage>
</organism>
<comment type="caution">
    <text evidence="2">The sequence shown here is derived from an EMBL/GenBank/DDBJ whole genome shotgun (WGS) entry which is preliminary data.</text>
</comment>
<dbReference type="PANTHER" id="PTHR41260:SF1">
    <property type="entry name" value="PROTEIN ECSC"/>
    <property type="match status" value="1"/>
</dbReference>
<dbReference type="Pfam" id="PF12787">
    <property type="entry name" value="EcsC"/>
    <property type="match status" value="1"/>
</dbReference>
<evidence type="ECO:0000313" key="3">
    <source>
        <dbReference type="Proteomes" id="UP001243844"/>
    </source>
</evidence>
<feature type="compositionally biased region" description="Polar residues" evidence="1">
    <location>
        <begin position="421"/>
        <end position="435"/>
    </location>
</feature>